<dbReference type="CDD" id="cd19438">
    <property type="entry name" value="lipocalin_Blc-like"/>
    <property type="match status" value="1"/>
</dbReference>
<dbReference type="PANTHER" id="PTHR10612">
    <property type="entry name" value="APOLIPOPROTEIN D"/>
    <property type="match status" value="1"/>
</dbReference>
<dbReference type="PIRSF" id="PIRSF036893">
    <property type="entry name" value="Lipocalin_ApoD"/>
    <property type="match status" value="1"/>
</dbReference>
<comment type="subunit">
    <text evidence="2">Homodimer.</text>
</comment>
<dbReference type="PROSITE" id="PS00213">
    <property type="entry name" value="LIPOCALIN"/>
    <property type="match status" value="1"/>
</dbReference>
<keyword evidence="2" id="KW-0446">Lipid-binding</keyword>
<comment type="function">
    <text evidence="2">Involved in the storage or transport of lipids necessary for membrane maintenance under stressful conditions. Displays a binding preference for lysophospholipids.</text>
</comment>
<organism evidence="4 5">
    <name type="scientific">Bowmanella yangjiangensis</name>
    <dbReference type="NCBI Taxonomy" id="2811230"/>
    <lineage>
        <taxon>Bacteria</taxon>
        <taxon>Pseudomonadati</taxon>
        <taxon>Pseudomonadota</taxon>
        <taxon>Gammaproteobacteria</taxon>
        <taxon>Alteromonadales</taxon>
        <taxon>Alteromonadaceae</taxon>
        <taxon>Bowmanella</taxon>
    </lineage>
</organism>
<evidence type="ECO:0000313" key="4">
    <source>
        <dbReference type="EMBL" id="MBN7818436.1"/>
    </source>
</evidence>
<dbReference type="InterPro" id="IPR012674">
    <property type="entry name" value="Calycin"/>
</dbReference>
<evidence type="ECO:0000259" key="3">
    <source>
        <dbReference type="Pfam" id="PF08212"/>
    </source>
</evidence>
<proteinExistence type="inferred from homology"/>
<dbReference type="PANTHER" id="PTHR10612:SF34">
    <property type="entry name" value="APOLIPOPROTEIN D"/>
    <property type="match status" value="1"/>
</dbReference>
<dbReference type="InterPro" id="IPR047202">
    <property type="entry name" value="Lipocalin_Blc-like_dom"/>
</dbReference>
<comment type="subcellular location">
    <subcellularLocation>
        <location evidence="2">Cell outer membrane</location>
    </subcellularLocation>
</comment>
<dbReference type="InterPro" id="IPR022271">
    <property type="entry name" value="Lipocalin_ApoD"/>
</dbReference>
<comment type="similarity">
    <text evidence="1 2">Belongs to the calycin superfamily. Lipocalin family.</text>
</comment>
<dbReference type="Proteomes" id="UP000663992">
    <property type="component" value="Unassembled WGS sequence"/>
</dbReference>
<evidence type="ECO:0000256" key="1">
    <source>
        <dbReference type="ARBA" id="ARBA00006889"/>
    </source>
</evidence>
<keyword evidence="5" id="KW-1185">Reference proteome</keyword>
<dbReference type="RefSeq" id="WP_206592262.1">
    <property type="nucleotide sequence ID" value="NZ_JAFKCS010000001.1"/>
</dbReference>
<dbReference type="SUPFAM" id="SSF50814">
    <property type="entry name" value="Lipocalins"/>
    <property type="match status" value="1"/>
</dbReference>
<reference evidence="4 5" key="1">
    <citation type="submission" date="2021-03" db="EMBL/GenBank/DDBJ databases">
        <title>novel species isolated from a fishpond in China.</title>
        <authorList>
            <person name="Lu H."/>
            <person name="Cai Z."/>
        </authorList>
    </citation>
    <scope>NUCLEOTIDE SEQUENCE [LARGE SCALE GENOMIC DNA]</scope>
    <source>
        <strain evidence="4 5">Y57</strain>
    </source>
</reference>
<protein>
    <recommendedName>
        <fullName evidence="2">Outer membrane lipoprotein Blc</fullName>
    </recommendedName>
</protein>
<keyword evidence="2" id="KW-0449">Lipoprotein</keyword>
<feature type="domain" description="Lipocalin/cytosolic fatty-acid binding" evidence="3">
    <location>
        <begin position="30"/>
        <end position="170"/>
    </location>
</feature>
<dbReference type="InterPro" id="IPR000566">
    <property type="entry name" value="Lipocln_cytosolic_FA-bd_dom"/>
</dbReference>
<dbReference type="Gene3D" id="2.40.128.20">
    <property type="match status" value="1"/>
</dbReference>
<evidence type="ECO:0000313" key="5">
    <source>
        <dbReference type="Proteomes" id="UP000663992"/>
    </source>
</evidence>
<dbReference type="Pfam" id="PF08212">
    <property type="entry name" value="Lipocalin_2"/>
    <property type="match status" value="1"/>
</dbReference>
<dbReference type="InterPro" id="IPR002446">
    <property type="entry name" value="Lipocalin_bac"/>
</dbReference>
<dbReference type="PROSITE" id="PS51257">
    <property type="entry name" value="PROKAR_LIPOPROTEIN"/>
    <property type="match status" value="1"/>
</dbReference>
<dbReference type="EMBL" id="JAFKCS010000001">
    <property type="protein sequence ID" value="MBN7818436.1"/>
    <property type="molecule type" value="Genomic_DNA"/>
</dbReference>
<sequence>MRTLLLLLSFLGLSGCTGMPDRVEPVKGFELNRYLGSWYEIARLDHSFEAGLSQVTANYSMREDGGVSVLNRGFSADENTWREAEGKAYFVEEPDTGYLKVSFFGPFYGSYVIFELDKQNYQYAFVSGPDTDYLWLLARTPQVEPEVIDKFEQMAKDRGFNTDQLIYVDQQVASAP</sequence>
<dbReference type="PRINTS" id="PR01171">
    <property type="entry name" value="BCTLIPOCALIN"/>
</dbReference>
<gene>
    <name evidence="4" type="ORF">J0A65_01095</name>
</gene>
<comment type="caution">
    <text evidence="4">The sequence shown here is derived from an EMBL/GenBank/DDBJ whole genome shotgun (WGS) entry which is preliminary data.</text>
</comment>
<keyword evidence="2" id="KW-0472">Membrane</keyword>
<evidence type="ECO:0000256" key="2">
    <source>
        <dbReference type="PIRNR" id="PIRNR036893"/>
    </source>
</evidence>
<accession>A0ABS3CMV5</accession>
<dbReference type="PRINTS" id="PR00179">
    <property type="entry name" value="LIPOCALIN"/>
</dbReference>
<keyword evidence="2" id="KW-0998">Cell outer membrane</keyword>
<dbReference type="InterPro" id="IPR022272">
    <property type="entry name" value="Lipocalin_CS"/>
</dbReference>
<name>A0ABS3CMV5_9ALTE</name>